<reference evidence="2" key="1">
    <citation type="journal article" date="2015" name="Nat. Genet.">
        <title>The pineapple genome and the evolution of CAM photosynthesis.</title>
        <authorList>
            <person name="Ming R."/>
            <person name="VanBuren R."/>
            <person name="Wai C.M."/>
            <person name="Tang H."/>
            <person name="Schatz M.C."/>
            <person name="Bowers J.E."/>
            <person name="Lyons E."/>
            <person name="Wang M.L."/>
            <person name="Chen J."/>
            <person name="Biggers E."/>
            <person name="Zhang J."/>
            <person name="Huang L."/>
            <person name="Zhang L."/>
            <person name="Miao W."/>
            <person name="Zhang J."/>
            <person name="Ye Z."/>
            <person name="Miao C."/>
            <person name="Lin Z."/>
            <person name="Wang H."/>
            <person name="Zhou H."/>
            <person name="Yim W.C."/>
            <person name="Priest H.D."/>
            <person name="Zheng C."/>
            <person name="Woodhouse M."/>
            <person name="Edger P.P."/>
            <person name="Guyot R."/>
            <person name="Guo H.B."/>
            <person name="Guo H."/>
            <person name="Zheng G."/>
            <person name="Singh R."/>
            <person name="Sharma A."/>
            <person name="Min X."/>
            <person name="Zheng Y."/>
            <person name="Lee H."/>
            <person name="Gurtowski J."/>
            <person name="Sedlazeck F.J."/>
            <person name="Harkess A."/>
            <person name="McKain M.R."/>
            <person name="Liao Z."/>
            <person name="Fang J."/>
            <person name="Liu J."/>
            <person name="Zhang X."/>
            <person name="Zhang Q."/>
            <person name="Hu W."/>
            <person name="Qin Y."/>
            <person name="Wang K."/>
            <person name="Chen L.Y."/>
            <person name="Shirley N."/>
            <person name="Lin Y.R."/>
            <person name="Liu L.Y."/>
            <person name="Hernandez A.G."/>
            <person name="Wright C.L."/>
            <person name="Bulone V."/>
            <person name="Tuskan G.A."/>
            <person name="Heath K."/>
            <person name="Zee F."/>
            <person name="Moore P.H."/>
            <person name="Sunkar R."/>
            <person name="Leebens-Mack J.H."/>
            <person name="Mockler T."/>
            <person name="Bennetzen J.L."/>
            <person name="Freeling M."/>
            <person name="Sankoff D."/>
            <person name="Paterson A.H."/>
            <person name="Zhu X."/>
            <person name="Yang X."/>
            <person name="Smith J.A."/>
            <person name="Cushman J.C."/>
            <person name="Paull R.E."/>
            <person name="Yu Q."/>
        </authorList>
    </citation>
    <scope>NUCLEOTIDE SEQUENCE [LARGE SCALE GENOMIC DNA]</scope>
    <source>
        <strain evidence="2">cv. F153</strain>
    </source>
</reference>
<evidence type="ECO:0000313" key="2">
    <source>
        <dbReference type="Proteomes" id="UP000515123"/>
    </source>
</evidence>
<reference evidence="3" key="2">
    <citation type="submission" date="2025-08" db="UniProtKB">
        <authorList>
            <consortium name="RefSeq"/>
        </authorList>
    </citation>
    <scope>IDENTIFICATION</scope>
    <source>
        <tissue evidence="3">Leaf</tissue>
    </source>
</reference>
<sequence>MTRKSANSAHSKKNTLISQFRRSQTPMKVATMISTEPGSSCSPSEDSGWPPFTGTVTGTPRQGAESYYVTHRSKKERAAAGGDGSGGDGTRGHAGGQLRAAGPRVGGGDVGCEGGPRSAPTAHWRRQGLLRRPAALEGGRGRARWSPDGRWRPPRPSGNGGRAHTLEPPSFGLGGVPGAAGGYGGSGGARRRWGSAVTVPAGVPGSGLTSPEAWPAQDGAWNFLGQGGGRGRKVGAWGSLFPATAAVAGRRGASTAWAGGLLGGWCTGRARIKKQQHGNGACLGFTPPSKRLEEQLHTMYEWGDQCISKTDSVN</sequence>
<keyword evidence="2" id="KW-1185">Reference proteome</keyword>
<gene>
    <name evidence="3" type="primary">LOC109707802</name>
</gene>
<accession>A0A6P5EUU1</accession>
<proteinExistence type="predicted"/>
<dbReference type="AlphaFoldDB" id="A0A6P5EUU1"/>
<protein>
    <submittedName>
        <fullName evidence="3">Uncharacterized protein LOC109707802</fullName>
    </submittedName>
</protein>
<organism evidence="2 3">
    <name type="scientific">Ananas comosus</name>
    <name type="common">Pineapple</name>
    <name type="synonym">Ananas ananas</name>
    <dbReference type="NCBI Taxonomy" id="4615"/>
    <lineage>
        <taxon>Eukaryota</taxon>
        <taxon>Viridiplantae</taxon>
        <taxon>Streptophyta</taxon>
        <taxon>Embryophyta</taxon>
        <taxon>Tracheophyta</taxon>
        <taxon>Spermatophyta</taxon>
        <taxon>Magnoliopsida</taxon>
        <taxon>Liliopsida</taxon>
        <taxon>Poales</taxon>
        <taxon>Bromeliaceae</taxon>
        <taxon>Bromelioideae</taxon>
        <taxon>Ananas</taxon>
    </lineage>
</organism>
<dbReference type="RefSeq" id="XP_020084920.1">
    <property type="nucleotide sequence ID" value="XM_020229331.1"/>
</dbReference>
<feature type="region of interest" description="Disordered" evidence="1">
    <location>
        <begin position="1"/>
        <end position="106"/>
    </location>
</feature>
<name>A0A6P5EUU1_ANACO</name>
<dbReference type="GeneID" id="109707802"/>
<feature type="compositionally biased region" description="Polar residues" evidence="1">
    <location>
        <begin position="1"/>
        <end position="45"/>
    </location>
</feature>
<evidence type="ECO:0000313" key="3">
    <source>
        <dbReference type="RefSeq" id="XP_020084920.1"/>
    </source>
</evidence>
<dbReference type="Proteomes" id="UP000515123">
    <property type="component" value="Linkage group 3"/>
</dbReference>
<feature type="compositionally biased region" description="Gly residues" evidence="1">
    <location>
        <begin position="81"/>
        <end position="95"/>
    </location>
</feature>
<feature type="region of interest" description="Disordered" evidence="1">
    <location>
        <begin position="137"/>
        <end position="165"/>
    </location>
</feature>
<evidence type="ECO:0000256" key="1">
    <source>
        <dbReference type="SAM" id="MobiDB-lite"/>
    </source>
</evidence>